<evidence type="ECO:0000256" key="9">
    <source>
        <dbReference type="ARBA" id="ARBA00023160"/>
    </source>
</evidence>
<evidence type="ECO:0000256" key="5">
    <source>
        <dbReference type="ARBA" id="ARBA00022832"/>
    </source>
</evidence>
<feature type="transmembrane region" description="Helical" evidence="10">
    <location>
        <begin position="206"/>
        <end position="225"/>
    </location>
</feature>
<name>A0A8T1YTK8_9BRAS</name>
<evidence type="ECO:0000256" key="8">
    <source>
        <dbReference type="ARBA" id="ARBA00023136"/>
    </source>
</evidence>
<dbReference type="Proteomes" id="UP000694240">
    <property type="component" value="Chromosome 11"/>
</dbReference>
<dbReference type="PANTHER" id="PTHR32100">
    <property type="entry name" value="OMEGA-6 FATTY ACID DESATURASE, CHLOROPLASTIC"/>
    <property type="match status" value="1"/>
</dbReference>
<evidence type="ECO:0000256" key="1">
    <source>
        <dbReference type="ARBA" id="ARBA00004370"/>
    </source>
</evidence>
<keyword evidence="5" id="KW-0276">Fatty acid metabolism</keyword>
<comment type="subcellular location">
    <subcellularLocation>
        <location evidence="1">Membrane</location>
    </subcellularLocation>
</comment>
<evidence type="ECO:0000256" key="3">
    <source>
        <dbReference type="ARBA" id="ARBA00009295"/>
    </source>
</evidence>
<keyword evidence="7" id="KW-0443">Lipid metabolism</keyword>
<keyword evidence="9" id="KW-0275">Fatty acid biosynthesis</keyword>
<dbReference type="CDD" id="cd03507">
    <property type="entry name" value="Delta12-FADS-like"/>
    <property type="match status" value="1"/>
</dbReference>
<feature type="domain" description="Fatty acid desaturase" evidence="11">
    <location>
        <begin position="132"/>
        <end position="373"/>
    </location>
</feature>
<keyword evidence="14" id="KW-1185">Reference proteome</keyword>
<sequence>MASTVLSECGIRPLPRFYPKPTTSFASNPKPTFKFNPPVQPPSTLNSLYGFYSKTRNWALNVATPLTTLQSPTEEDTDRFDPGAPPPFNLADIRAAIPKHCWVKNPWMSMSYVVRDVAIVFGLAAVAAYFNNWLLWPLYWFAQGTMFWALFVLGHDCGHGSFSNDPRLNSVAGHLLHSSILVPYHGWRISHRTHHQKSRTMGMSRMTNHGILFTLPFPMLAYPFYLWNRSPGKQGSHYHPDSDLFLPKEKKDVLTSTACWTAMAALLVCLNFVMGPIQMLKLYGIPYWIFVMWLDFVTYLHHHGHEDKLPWYRGKEWSYLRGGLTTLDRDYGWINNIHHDIGTHVIHHLFPQIPHYHLVEATEAAKPVLGKYYREPKNSGPLPLHLLGILIKSMKQDHFVSDTGDVVYYEADPKFNGQRT</sequence>
<reference evidence="13 14" key="1">
    <citation type="submission" date="2020-12" db="EMBL/GenBank/DDBJ databases">
        <title>Concerted genomic and epigenomic changes stabilize Arabidopsis allopolyploids.</title>
        <authorList>
            <person name="Chen Z."/>
        </authorList>
    </citation>
    <scope>NUCLEOTIDE SEQUENCE [LARGE SCALE GENOMIC DNA]</scope>
    <source>
        <strain evidence="13">Allo738</strain>
        <tissue evidence="13">Leaf</tissue>
    </source>
</reference>
<keyword evidence="4" id="KW-0444">Lipid biosynthesis</keyword>
<evidence type="ECO:0000256" key="7">
    <source>
        <dbReference type="ARBA" id="ARBA00023098"/>
    </source>
</evidence>
<dbReference type="EMBL" id="JAEFBK010000011">
    <property type="protein sequence ID" value="KAG7549624.1"/>
    <property type="molecule type" value="Genomic_DNA"/>
</dbReference>
<dbReference type="GO" id="GO:0016717">
    <property type="term" value="F:oxidoreductase activity, acting on paired donors, with oxidation of a pair of donors resulting in the reduction of molecular oxygen to two molecules of water"/>
    <property type="evidence" value="ECO:0007669"/>
    <property type="project" value="InterPro"/>
</dbReference>
<keyword evidence="10" id="KW-0812">Transmembrane</keyword>
<dbReference type="GO" id="GO:0016020">
    <property type="term" value="C:membrane"/>
    <property type="evidence" value="ECO:0007669"/>
    <property type="project" value="UniProtKB-SubCell"/>
</dbReference>
<evidence type="ECO:0000256" key="10">
    <source>
        <dbReference type="SAM" id="Phobius"/>
    </source>
</evidence>
<dbReference type="InterPro" id="IPR012171">
    <property type="entry name" value="Fatty_acid_desaturase"/>
</dbReference>
<dbReference type="Pfam" id="PF11960">
    <property type="entry name" value="DUF3474"/>
    <property type="match status" value="1"/>
</dbReference>
<evidence type="ECO:0000256" key="2">
    <source>
        <dbReference type="ARBA" id="ARBA00005105"/>
    </source>
</evidence>
<evidence type="ECO:0000256" key="6">
    <source>
        <dbReference type="ARBA" id="ARBA00023002"/>
    </source>
</evidence>
<feature type="domain" description="Fatty acid desaturase N-terminal" evidence="12">
    <location>
        <begin position="1"/>
        <end position="125"/>
    </location>
</feature>
<dbReference type="AlphaFoldDB" id="A0A8T1YTK8"/>
<evidence type="ECO:0000259" key="12">
    <source>
        <dbReference type="Pfam" id="PF11960"/>
    </source>
</evidence>
<keyword evidence="8 10" id="KW-0472">Membrane</keyword>
<keyword evidence="10" id="KW-1133">Transmembrane helix</keyword>
<evidence type="ECO:0000259" key="11">
    <source>
        <dbReference type="Pfam" id="PF00487"/>
    </source>
</evidence>
<feature type="transmembrane region" description="Helical" evidence="10">
    <location>
        <begin position="285"/>
        <end position="302"/>
    </location>
</feature>
<dbReference type="InterPro" id="IPR021863">
    <property type="entry name" value="FAS_N"/>
</dbReference>
<accession>A0A8T1YTK8</accession>
<comment type="pathway">
    <text evidence="2">Lipid metabolism; polyunsaturated fatty acid biosynthesis.</text>
</comment>
<feature type="transmembrane region" description="Helical" evidence="10">
    <location>
        <begin position="253"/>
        <end position="273"/>
    </location>
</feature>
<evidence type="ECO:0000256" key="4">
    <source>
        <dbReference type="ARBA" id="ARBA00022516"/>
    </source>
</evidence>
<comment type="similarity">
    <text evidence="3">Belongs to the fatty acid desaturase type 1 family.</text>
</comment>
<organism evidence="13 14">
    <name type="scientific">Arabidopsis thaliana x Arabidopsis arenosa</name>
    <dbReference type="NCBI Taxonomy" id="1240361"/>
    <lineage>
        <taxon>Eukaryota</taxon>
        <taxon>Viridiplantae</taxon>
        <taxon>Streptophyta</taxon>
        <taxon>Embryophyta</taxon>
        <taxon>Tracheophyta</taxon>
        <taxon>Spermatophyta</taxon>
        <taxon>Magnoliopsida</taxon>
        <taxon>eudicotyledons</taxon>
        <taxon>Gunneridae</taxon>
        <taxon>Pentapetalae</taxon>
        <taxon>rosids</taxon>
        <taxon>malvids</taxon>
        <taxon>Brassicales</taxon>
        <taxon>Brassicaceae</taxon>
        <taxon>Camelineae</taxon>
        <taxon>Arabidopsis</taxon>
    </lineage>
</organism>
<keyword evidence="6" id="KW-0560">Oxidoreductase</keyword>
<protein>
    <submittedName>
        <fullName evidence="13">Fatty acid desaturase domain</fullName>
    </submittedName>
</protein>
<dbReference type="GO" id="GO:0006633">
    <property type="term" value="P:fatty acid biosynthetic process"/>
    <property type="evidence" value="ECO:0007669"/>
    <property type="project" value="UniProtKB-KW"/>
</dbReference>
<comment type="caution">
    <text evidence="13">The sequence shown here is derived from an EMBL/GenBank/DDBJ whole genome shotgun (WGS) entry which is preliminary data.</text>
</comment>
<gene>
    <name evidence="13" type="ORF">ISN45_Aa06g004850</name>
</gene>
<proteinExistence type="inferred from homology"/>
<evidence type="ECO:0000313" key="13">
    <source>
        <dbReference type="EMBL" id="KAG7549624.1"/>
    </source>
</evidence>
<dbReference type="Pfam" id="PF00487">
    <property type="entry name" value="FA_desaturase"/>
    <property type="match status" value="1"/>
</dbReference>
<evidence type="ECO:0000313" key="14">
    <source>
        <dbReference type="Proteomes" id="UP000694240"/>
    </source>
</evidence>
<feature type="transmembrane region" description="Helical" evidence="10">
    <location>
        <begin position="112"/>
        <end position="130"/>
    </location>
</feature>
<dbReference type="InterPro" id="IPR005804">
    <property type="entry name" value="FA_desaturase_dom"/>
</dbReference>